<reference evidence="4 5" key="1">
    <citation type="submission" date="2016-09" db="EMBL/GenBank/DDBJ databases">
        <title>Genome-resolved meta-omics ties microbial dynamics to process performance in biotechnology for thiocyanate degradation.</title>
        <authorList>
            <person name="Kantor R.S."/>
            <person name="Huddy R.J."/>
            <person name="Iyer R."/>
            <person name="Thomas B.C."/>
            <person name="Brown C.T."/>
            <person name="Anantharaman K."/>
            <person name="Tringe S."/>
            <person name="Hettich R.L."/>
            <person name="Harrison S.T."/>
            <person name="Banfield J.F."/>
        </authorList>
    </citation>
    <scope>NUCLEOTIDE SEQUENCE [LARGE SCALE GENOMIC DNA]</scope>
    <source>
        <strain evidence="4">59-99</strain>
    </source>
</reference>
<dbReference type="EMBL" id="MKVH01000024">
    <property type="protein sequence ID" value="OJX57184.1"/>
    <property type="molecule type" value="Genomic_DNA"/>
</dbReference>
<dbReference type="Proteomes" id="UP000184233">
    <property type="component" value="Unassembled WGS sequence"/>
</dbReference>
<dbReference type="AlphaFoldDB" id="A0A1M3KY54"/>
<evidence type="ECO:0000256" key="2">
    <source>
        <dbReference type="ARBA" id="ARBA00023239"/>
    </source>
</evidence>
<feature type="chain" id="PRO_5012747645" description="Chromophore lyase CpcT/CpeT" evidence="3">
    <location>
        <begin position="22"/>
        <end position="204"/>
    </location>
</feature>
<dbReference type="InterPro" id="IPR010404">
    <property type="entry name" value="CpcT/CpeT"/>
</dbReference>
<gene>
    <name evidence="4" type="ORF">BGO89_11835</name>
</gene>
<evidence type="ECO:0000256" key="3">
    <source>
        <dbReference type="SAM" id="SignalP"/>
    </source>
</evidence>
<keyword evidence="3" id="KW-0732">Signal</keyword>
<dbReference type="Gene3D" id="2.40.128.590">
    <property type="entry name" value="CpcT/CpeT domain"/>
    <property type="match status" value="1"/>
</dbReference>
<protein>
    <recommendedName>
        <fullName evidence="6">Chromophore lyase CpcT/CpeT</fullName>
    </recommendedName>
</protein>
<dbReference type="STRING" id="1895771.BGO89_11835"/>
<evidence type="ECO:0008006" key="6">
    <source>
        <dbReference type="Google" id="ProtNLM"/>
    </source>
</evidence>
<dbReference type="GO" id="GO:0016829">
    <property type="term" value="F:lyase activity"/>
    <property type="evidence" value="ECO:0007669"/>
    <property type="project" value="UniProtKB-KW"/>
</dbReference>
<organism evidence="4 5">
    <name type="scientific">Candidatus Kapaibacterium thiocyanatum</name>
    <dbReference type="NCBI Taxonomy" id="1895771"/>
    <lineage>
        <taxon>Bacteria</taxon>
        <taxon>Pseudomonadati</taxon>
        <taxon>Candidatus Kapaibacteriota</taxon>
        <taxon>Candidatus Kapaibacteriia</taxon>
        <taxon>Candidatus Kapaibacteriales</taxon>
        <taxon>Candidatus Kapaibacteriaceae</taxon>
        <taxon>Candidatus Kapaibacterium</taxon>
    </lineage>
</organism>
<dbReference type="CDD" id="cd16338">
    <property type="entry name" value="CpcT"/>
    <property type="match status" value="1"/>
</dbReference>
<keyword evidence="2" id="KW-0456">Lyase</keyword>
<comment type="caution">
    <text evidence="4">The sequence shown here is derived from an EMBL/GenBank/DDBJ whole genome shotgun (WGS) entry which is preliminary data.</text>
</comment>
<evidence type="ECO:0000313" key="4">
    <source>
        <dbReference type="EMBL" id="OJX57184.1"/>
    </source>
</evidence>
<proteinExistence type="inferred from homology"/>
<dbReference type="InterPro" id="IPR038672">
    <property type="entry name" value="CpcT/CpeT_sf"/>
</dbReference>
<feature type="signal peptide" evidence="3">
    <location>
        <begin position="1"/>
        <end position="21"/>
    </location>
</feature>
<dbReference type="Pfam" id="PF06206">
    <property type="entry name" value="CpeT"/>
    <property type="match status" value="1"/>
</dbReference>
<evidence type="ECO:0000313" key="5">
    <source>
        <dbReference type="Proteomes" id="UP000184233"/>
    </source>
</evidence>
<comment type="similarity">
    <text evidence="1">Belongs to the CpcT/CpeT biliprotein lyase family.</text>
</comment>
<sequence>MMRPLLALLFVFVLGVPGAFAAEDVDYDRLVRWMEGTFSSAEHARRDTAFMDMTLHVKRIWPDRRDGAWFYVELSRVDAEDKPERQMVYQVMRVEEGMIESIVWSVRNPDAVRGAWADSTIFEERSQKDLVRRRGCELYFQTDADRYVGGTHGMACASDIKGVSYMTSTITVMADGIMIWERGYSPTNEQLFGSKKQGYVFLRK</sequence>
<dbReference type="PANTHER" id="PTHR35137:SF1">
    <property type="entry name" value="CHROMOPHORE LYASE CRL, CHLOROPLASTIC"/>
    <property type="match status" value="1"/>
</dbReference>
<evidence type="ECO:0000256" key="1">
    <source>
        <dbReference type="ARBA" id="ARBA00008206"/>
    </source>
</evidence>
<name>A0A1M3KY54_9BACT</name>
<accession>A0A1M3KY54</accession>
<dbReference type="PANTHER" id="PTHR35137">
    <property type="entry name" value="CHROMOPHORE LYASE CRL, CHLOROPLASTIC"/>
    <property type="match status" value="1"/>
</dbReference>